<dbReference type="EMBL" id="JAAVJI010000004">
    <property type="protein sequence ID" value="NJP01263.1"/>
    <property type="molecule type" value="Genomic_DNA"/>
</dbReference>
<sequence length="124" mass="13942">MLSKQGIALCFHAIETHEGGYYFFQHTLPQKTYHYSLKSGSAQDLIVAAENRVDRDFAIAVMDQAPKCLEPSRPTVYELDQNHYGFTHAMALPRLCMKCSDAKVRQGENRPGRAGEEAEFTGCK</sequence>
<name>A0ABX0YGX1_9PSED</name>
<reference evidence="1 2" key="1">
    <citation type="submission" date="2020-03" db="EMBL/GenBank/DDBJ databases">
        <authorList>
            <person name="Wang L."/>
            <person name="He N."/>
            <person name="Li Y."/>
            <person name="Fang Y."/>
            <person name="Zhang F."/>
        </authorList>
    </citation>
    <scope>NUCLEOTIDE SEQUENCE [LARGE SCALE GENOMIC DNA]</scope>
    <source>
        <strain evidence="2">hsmgli-8</strain>
    </source>
</reference>
<evidence type="ECO:0000313" key="1">
    <source>
        <dbReference type="EMBL" id="NJP01263.1"/>
    </source>
</evidence>
<accession>A0ABX0YGX1</accession>
<dbReference type="RefSeq" id="WP_168083825.1">
    <property type="nucleotide sequence ID" value="NZ_JAAVJI010000004.1"/>
</dbReference>
<gene>
    <name evidence="1" type="ORF">HBH25_10355</name>
</gene>
<dbReference type="Proteomes" id="UP000746535">
    <property type="component" value="Unassembled WGS sequence"/>
</dbReference>
<comment type="caution">
    <text evidence="1">The sequence shown here is derived from an EMBL/GenBank/DDBJ whole genome shotgun (WGS) entry which is preliminary data.</text>
</comment>
<evidence type="ECO:0000313" key="2">
    <source>
        <dbReference type="Proteomes" id="UP000746535"/>
    </source>
</evidence>
<protein>
    <submittedName>
        <fullName evidence="1">Uncharacterized protein</fullName>
    </submittedName>
</protein>
<keyword evidence="2" id="KW-1185">Reference proteome</keyword>
<proteinExistence type="predicted"/>
<organism evidence="1 2">
    <name type="scientific">Pseudomonas quercus</name>
    <dbReference type="NCBI Taxonomy" id="2722792"/>
    <lineage>
        <taxon>Bacteria</taxon>
        <taxon>Pseudomonadati</taxon>
        <taxon>Pseudomonadota</taxon>
        <taxon>Gammaproteobacteria</taxon>
        <taxon>Pseudomonadales</taxon>
        <taxon>Pseudomonadaceae</taxon>
        <taxon>Pseudomonas</taxon>
    </lineage>
</organism>